<dbReference type="Proteomes" id="UP001365128">
    <property type="component" value="Unassembled WGS sequence"/>
</dbReference>
<dbReference type="Gene3D" id="3.40.50.300">
    <property type="entry name" value="P-loop containing nucleotide triphosphate hydrolases"/>
    <property type="match status" value="1"/>
</dbReference>
<dbReference type="InterPro" id="IPR027417">
    <property type="entry name" value="P-loop_NTPase"/>
</dbReference>
<evidence type="ECO:0000256" key="4">
    <source>
        <dbReference type="ARBA" id="ARBA00022490"/>
    </source>
</evidence>
<dbReference type="SUPFAM" id="SSF52540">
    <property type="entry name" value="P-loop containing nucleoside triphosphate hydrolases"/>
    <property type="match status" value="1"/>
</dbReference>
<feature type="compositionally biased region" description="Low complexity" evidence="11">
    <location>
        <begin position="98"/>
        <end position="107"/>
    </location>
</feature>
<dbReference type="CDD" id="cd16267">
    <property type="entry name" value="HBS1-like_II"/>
    <property type="match status" value="1"/>
</dbReference>
<accession>A0ABR1MK78</accession>
<keyword evidence="4" id="KW-0963">Cytoplasm</keyword>
<evidence type="ECO:0000313" key="13">
    <source>
        <dbReference type="EMBL" id="KAK7550110.1"/>
    </source>
</evidence>
<feature type="domain" description="Tr-type G" evidence="12">
    <location>
        <begin position="390"/>
        <end position="613"/>
    </location>
</feature>
<dbReference type="InterPro" id="IPR009000">
    <property type="entry name" value="Transl_B-barrel_sf"/>
</dbReference>
<dbReference type="Pfam" id="PF08938">
    <property type="entry name" value="HBS1_N"/>
    <property type="match status" value="1"/>
</dbReference>
<feature type="region of interest" description="Disordered" evidence="11">
    <location>
        <begin position="211"/>
        <end position="279"/>
    </location>
</feature>
<keyword evidence="9" id="KW-0342">GTP-binding</keyword>
<evidence type="ECO:0000256" key="1">
    <source>
        <dbReference type="ARBA" id="ARBA00004496"/>
    </source>
</evidence>
<feature type="region of interest" description="Disordered" evidence="11">
    <location>
        <begin position="1"/>
        <end position="48"/>
    </location>
</feature>
<dbReference type="Pfam" id="PF00009">
    <property type="entry name" value="GTP_EFTU"/>
    <property type="match status" value="1"/>
</dbReference>
<evidence type="ECO:0000256" key="7">
    <source>
        <dbReference type="ARBA" id="ARBA00022845"/>
    </source>
</evidence>
<dbReference type="PROSITE" id="PS51722">
    <property type="entry name" value="G_TR_2"/>
    <property type="match status" value="1"/>
</dbReference>
<feature type="region of interest" description="Disordered" evidence="11">
    <location>
        <begin position="174"/>
        <end position="199"/>
    </location>
</feature>
<dbReference type="InterPro" id="IPR000795">
    <property type="entry name" value="T_Tr_GTP-bd_dom"/>
</dbReference>
<evidence type="ECO:0000256" key="6">
    <source>
        <dbReference type="ARBA" id="ARBA00022801"/>
    </source>
</evidence>
<dbReference type="InterPro" id="IPR031157">
    <property type="entry name" value="G_TR_CS"/>
</dbReference>
<evidence type="ECO:0000256" key="11">
    <source>
        <dbReference type="SAM" id="MobiDB-lite"/>
    </source>
</evidence>
<name>A0ABR1MK78_9PEZI</name>
<comment type="similarity">
    <text evidence="2">Belongs to the TRAFAC class translation factor GTPase superfamily. Classic translation factor GTPase family. EF-Tu/EF-1A subfamily.</text>
</comment>
<proteinExistence type="inferred from homology"/>
<dbReference type="InterPro" id="IPR009001">
    <property type="entry name" value="Transl_elong_EF1A/Init_IF2_C"/>
</dbReference>
<feature type="region of interest" description="Disordered" evidence="11">
    <location>
        <begin position="84"/>
        <end position="107"/>
    </location>
</feature>
<evidence type="ECO:0000259" key="12">
    <source>
        <dbReference type="PROSITE" id="PS51722"/>
    </source>
</evidence>
<dbReference type="InterPro" id="IPR054696">
    <property type="entry name" value="GTP-eEF1A_C"/>
</dbReference>
<dbReference type="Pfam" id="PF22594">
    <property type="entry name" value="GTP-eEF1A_C"/>
    <property type="match status" value="1"/>
</dbReference>
<reference evidence="13 14" key="1">
    <citation type="submission" date="2024-04" db="EMBL/GenBank/DDBJ databases">
        <title>Phyllosticta paracitricarpa is synonymous to the EU quarantine fungus P. citricarpa based on phylogenomic analyses.</title>
        <authorList>
            <consortium name="Lawrence Berkeley National Laboratory"/>
            <person name="Van Ingen-Buijs V.A."/>
            <person name="Van Westerhoven A.C."/>
            <person name="Haridas S."/>
            <person name="Skiadas P."/>
            <person name="Martin F."/>
            <person name="Groenewald J.Z."/>
            <person name="Crous P.W."/>
            <person name="Seidl M.F."/>
        </authorList>
    </citation>
    <scope>NUCLEOTIDE SEQUENCE [LARGE SCALE GENOMIC DNA]</scope>
    <source>
        <strain evidence="13 14">CBS 122670</strain>
    </source>
</reference>
<comment type="catalytic activity">
    <reaction evidence="10">
        <text>GTP + H2O = GDP + phosphate + H(+)</text>
        <dbReference type="Rhea" id="RHEA:19669"/>
        <dbReference type="ChEBI" id="CHEBI:15377"/>
        <dbReference type="ChEBI" id="CHEBI:15378"/>
        <dbReference type="ChEBI" id="CHEBI:37565"/>
        <dbReference type="ChEBI" id="CHEBI:43474"/>
        <dbReference type="ChEBI" id="CHEBI:58189"/>
    </reaction>
    <physiologicalReaction direction="left-to-right" evidence="10">
        <dbReference type="Rhea" id="RHEA:19670"/>
    </physiologicalReaction>
</comment>
<dbReference type="SUPFAM" id="SSF50465">
    <property type="entry name" value="EF-Tu/eEF-1alpha/eIF2-gamma C-terminal domain"/>
    <property type="match status" value="1"/>
</dbReference>
<evidence type="ECO:0000256" key="5">
    <source>
        <dbReference type="ARBA" id="ARBA00022741"/>
    </source>
</evidence>
<evidence type="ECO:0000256" key="3">
    <source>
        <dbReference type="ARBA" id="ARBA00013870"/>
    </source>
</evidence>
<dbReference type="CDD" id="cd01883">
    <property type="entry name" value="EF1_alpha"/>
    <property type="match status" value="1"/>
</dbReference>
<feature type="compositionally biased region" description="Polar residues" evidence="11">
    <location>
        <begin position="211"/>
        <end position="233"/>
    </location>
</feature>
<dbReference type="PROSITE" id="PS00301">
    <property type="entry name" value="G_TR_1"/>
    <property type="match status" value="1"/>
</dbReference>
<comment type="subcellular location">
    <subcellularLocation>
        <location evidence="1">Cytoplasm</location>
    </subcellularLocation>
</comment>
<feature type="compositionally biased region" description="Acidic residues" evidence="11">
    <location>
        <begin position="11"/>
        <end position="34"/>
    </location>
</feature>
<evidence type="ECO:0000256" key="10">
    <source>
        <dbReference type="ARBA" id="ARBA00049117"/>
    </source>
</evidence>
<sequence length="807" mass="87781">MSHRRIKNIDFDDDDLDEYDEDDYGEEELSPEDQEQMRQGKTKVREALGPDYANVGDKQIEDALWNYYYDIGKSVAYLKNAHKPAQTKKAKQPSRFDQAASSAAQAQPKQANVFDAYPLLSMLPPLRSDSSPANFFDDTPWLKIPINRRGTLTPARTLPRMGLLGGSSKIAALAAARRKKQEEARSNSAASPAEDARQQTGRAVALLDSLSNKASSGSQKNQGQASTGTSQESAAPKPNAQARLYPRRKRSPSPVKPEPVPEAPKVETKKRKASLPDIRAGPSVFAKTMFGSTPRGQLRGGETFSLPFKRIMPQDAQTDPFAGPSPDDEVLNKQAKAFKKSNTTGNAANKKDKDTGAVTKGVANLTVDDAPRVKSKNLNVLEEYNKSNLKPSANFVVIGHVDHGKSTLMGRLLYDLKVVDERSIEKLRKEAQNMGKSSFALAWVMDATSEERSRGVTVDIATNTFETEKTRFTILDAPGHQDFVPNMIAGASQADFAVLVIDASANSFESGLRGQTKEHALLARSIGVQQLIIAVNKMDAASWSKERYDEISQQMAAFLTSANFQPQNLKFVPCAGLTGQNVAHPVPKDVAPWYDGPSLVQALEASEVSKRAVSGPLRMSISDIFRGDITSAVSVAGRIDSGSLQVGDAVVTLPRPAGETGTAFIKGIMVDDEPADWAVAGQIPTIHLTNIDPDQLRLGDVVCHPANAIKSITTFTAKILAFDHVMPMFVEVHKGRWNMEGRITKLLATLDKNSGEVIKTKPRVIQPGTVAKVEVQLDRAVPLETAQRVVLRNEGLTVAAALLEEVR</sequence>
<keyword evidence="7" id="KW-0810">Translation regulation</keyword>
<evidence type="ECO:0000313" key="14">
    <source>
        <dbReference type="Proteomes" id="UP001365128"/>
    </source>
</evidence>
<dbReference type="PRINTS" id="PR00315">
    <property type="entry name" value="ELONGATNFCT"/>
</dbReference>
<protein>
    <recommendedName>
        <fullName evidence="3">Elongation factor 1-alpha</fullName>
    </recommendedName>
</protein>
<keyword evidence="6" id="KW-0378">Hydrolase</keyword>
<feature type="compositionally biased region" description="Basic and acidic residues" evidence="11">
    <location>
        <begin position="35"/>
        <end position="48"/>
    </location>
</feature>
<keyword evidence="5" id="KW-0547">Nucleotide-binding</keyword>
<keyword evidence="8" id="KW-0648">Protein biosynthesis</keyword>
<dbReference type="InterPro" id="IPR015033">
    <property type="entry name" value="HBS1-like_N"/>
</dbReference>
<dbReference type="PANTHER" id="PTHR23115">
    <property type="entry name" value="TRANSLATION FACTOR"/>
    <property type="match status" value="1"/>
</dbReference>
<comment type="caution">
    <text evidence="13">The sequence shown here is derived from an EMBL/GenBank/DDBJ whole genome shotgun (WGS) entry which is preliminary data.</text>
</comment>
<gene>
    <name evidence="13" type="ORF">IWX46DRAFT_443401</name>
</gene>
<dbReference type="Gene3D" id="2.40.30.10">
    <property type="entry name" value="Translation factors"/>
    <property type="match status" value="2"/>
</dbReference>
<evidence type="ECO:0000256" key="9">
    <source>
        <dbReference type="ARBA" id="ARBA00023134"/>
    </source>
</evidence>
<dbReference type="SUPFAM" id="SSF50447">
    <property type="entry name" value="Translation proteins"/>
    <property type="match status" value="1"/>
</dbReference>
<dbReference type="InterPro" id="IPR050100">
    <property type="entry name" value="TRAFAC_GTPase_members"/>
</dbReference>
<evidence type="ECO:0000256" key="2">
    <source>
        <dbReference type="ARBA" id="ARBA00007249"/>
    </source>
</evidence>
<organism evidence="13 14">
    <name type="scientific">Phyllosticta citricarpa</name>
    <dbReference type="NCBI Taxonomy" id="55181"/>
    <lineage>
        <taxon>Eukaryota</taxon>
        <taxon>Fungi</taxon>
        <taxon>Dikarya</taxon>
        <taxon>Ascomycota</taxon>
        <taxon>Pezizomycotina</taxon>
        <taxon>Dothideomycetes</taxon>
        <taxon>Dothideomycetes incertae sedis</taxon>
        <taxon>Botryosphaeriales</taxon>
        <taxon>Phyllostictaceae</taxon>
        <taxon>Phyllosticta</taxon>
    </lineage>
</organism>
<keyword evidence="14" id="KW-1185">Reference proteome</keyword>
<evidence type="ECO:0000256" key="8">
    <source>
        <dbReference type="ARBA" id="ARBA00022917"/>
    </source>
</evidence>
<dbReference type="EMBL" id="JBBPDW010000008">
    <property type="protein sequence ID" value="KAK7550110.1"/>
    <property type="molecule type" value="Genomic_DNA"/>
</dbReference>